<accession>A0ACC0DN16</accession>
<dbReference type="Proteomes" id="UP001060170">
    <property type="component" value="Chromosome 18"/>
</dbReference>
<name>A0ACC0DN16_9BASI</name>
<reference evidence="2" key="1">
    <citation type="journal article" date="2018" name="BMC Genomics">
        <title>Genomic insights into host adaptation between the wheat stripe rust pathogen (Puccinia striiformis f. sp. tritici) and the barley stripe rust pathogen (Puccinia striiformis f. sp. hordei).</title>
        <authorList>
            <person name="Xia C."/>
            <person name="Wang M."/>
            <person name="Yin C."/>
            <person name="Cornejo O.E."/>
            <person name="Hulbert S.H."/>
            <person name="Chen X."/>
        </authorList>
    </citation>
    <scope>NUCLEOTIDE SEQUENCE [LARGE SCALE GENOMIC DNA]</scope>
    <source>
        <strain evidence="2">93-210</strain>
    </source>
</reference>
<sequence>MKQTQKRRCQSSPEPSSTPPGQSDARTQSDADDTNIAVSDDDQTGQELTNAEELLRAQKIASNAKSKAYPHYGVPKLSTQLDKKGRFMIAYPCKLDSRCSDRMHRPTSDSSCSNLLKHMAVCRYKQKETAGNQSLASLGISGTGDLDLREVNQLCALWCAEAARPFSALADESHKRILHPTILKHLPAAKVVSRLIHMIYTAVQDEYREVLQKHVGAMYLGADAWQSPNGHDILGILILRPFGKVLKKQNGSASLEEESEPGSDTEDPEGQIHTSTWDNEDTNEIKDSEDDGDETSETELSAEDINDLSEEDEEKDAYTSVSCKKTLPKFHAIAHKLRKSPNSKAEFVRLCKEMGCSKPHNIKRDVRT</sequence>
<protein>
    <submittedName>
        <fullName evidence="1">Uncharacterized protein</fullName>
    </submittedName>
</protein>
<comment type="caution">
    <text evidence="1">The sequence shown here is derived from an EMBL/GenBank/DDBJ whole genome shotgun (WGS) entry which is preliminary data.</text>
</comment>
<keyword evidence="2" id="KW-1185">Reference proteome</keyword>
<proteinExistence type="predicted"/>
<evidence type="ECO:0000313" key="2">
    <source>
        <dbReference type="Proteomes" id="UP001060170"/>
    </source>
</evidence>
<evidence type="ECO:0000313" key="1">
    <source>
        <dbReference type="EMBL" id="KAI7935553.1"/>
    </source>
</evidence>
<gene>
    <name evidence="1" type="ORF">MJO28_016424</name>
</gene>
<dbReference type="EMBL" id="CM045882">
    <property type="protein sequence ID" value="KAI7935553.1"/>
    <property type="molecule type" value="Genomic_DNA"/>
</dbReference>
<reference evidence="2" key="2">
    <citation type="journal article" date="2018" name="Mol. Plant Microbe Interact.">
        <title>Genome sequence resources for the wheat stripe rust pathogen (Puccinia striiformis f. sp. tritici) and the barley stripe rust pathogen (Puccinia striiformis f. sp. hordei).</title>
        <authorList>
            <person name="Xia C."/>
            <person name="Wang M."/>
            <person name="Yin C."/>
            <person name="Cornejo O.E."/>
            <person name="Hulbert S.H."/>
            <person name="Chen X."/>
        </authorList>
    </citation>
    <scope>NUCLEOTIDE SEQUENCE [LARGE SCALE GENOMIC DNA]</scope>
    <source>
        <strain evidence="2">93-210</strain>
    </source>
</reference>
<organism evidence="1 2">
    <name type="scientific">Puccinia striiformis f. sp. tritici</name>
    <dbReference type="NCBI Taxonomy" id="168172"/>
    <lineage>
        <taxon>Eukaryota</taxon>
        <taxon>Fungi</taxon>
        <taxon>Dikarya</taxon>
        <taxon>Basidiomycota</taxon>
        <taxon>Pucciniomycotina</taxon>
        <taxon>Pucciniomycetes</taxon>
        <taxon>Pucciniales</taxon>
        <taxon>Pucciniaceae</taxon>
        <taxon>Puccinia</taxon>
    </lineage>
</organism>
<reference evidence="1 2" key="3">
    <citation type="journal article" date="2022" name="Microbiol. Spectr.">
        <title>Folding features and dynamics of 3D genome architecture in plant fungal pathogens.</title>
        <authorList>
            <person name="Xia C."/>
        </authorList>
    </citation>
    <scope>NUCLEOTIDE SEQUENCE [LARGE SCALE GENOMIC DNA]</scope>
    <source>
        <strain evidence="1 2">93-210</strain>
    </source>
</reference>